<dbReference type="GO" id="GO:0043235">
    <property type="term" value="C:receptor complex"/>
    <property type="evidence" value="ECO:0007669"/>
    <property type="project" value="TreeGrafter"/>
</dbReference>
<dbReference type="GO" id="GO:0007169">
    <property type="term" value="P:cell surface receptor protein tyrosine kinase signaling pathway"/>
    <property type="evidence" value="ECO:0007669"/>
    <property type="project" value="InterPro"/>
</dbReference>
<dbReference type="InterPro" id="IPR036116">
    <property type="entry name" value="FN3_sf"/>
</dbReference>
<comment type="catalytic activity">
    <reaction evidence="10">
        <text>L-tyrosyl-[protein] + ATP = O-phospho-L-tyrosyl-[protein] + ADP + H(+)</text>
        <dbReference type="Rhea" id="RHEA:10596"/>
        <dbReference type="Rhea" id="RHEA-COMP:10136"/>
        <dbReference type="Rhea" id="RHEA-COMP:20101"/>
        <dbReference type="ChEBI" id="CHEBI:15378"/>
        <dbReference type="ChEBI" id="CHEBI:30616"/>
        <dbReference type="ChEBI" id="CHEBI:46858"/>
        <dbReference type="ChEBI" id="CHEBI:61978"/>
        <dbReference type="ChEBI" id="CHEBI:456216"/>
        <dbReference type="EC" id="2.7.10.1"/>
    </reaction>
</comment>
<keyword evidence="9" id="KW-0325">Glycoprotein</keyword>
<dbReference type="PROSITE" id="PS50011">
    <property type="entry name" value="PROTEIN_KINASE_DOM"/>
    <property type="match status" value="1"/>
</dbReference>
<feature type="domain" description="Fibronectin type-III" evidence="14">
    <location>
        <begin position="1348"/>
        <end position="1448"/>
    </location>
</feature>
<feature type="domain" description="Fibronectin type-III" evidence="14">
    <location>
        <begin position="142"/>
        <end position="242"/>
    </location>
</feature>
<dbReference type="InterPro" id="IPR050122">
    <property type="entry name" value="RTK"/>
</dbReference>
<feature type="domain" description="Fibronectin type-III" evidence="14">
    <location>
        <begin position="1034"/>
        <end position="1142"/>
    </location>
</feature>
<dbReference type="Gene3D" id="3.30.200.20">
    <property type="entry name" value="Phosphorylase Kinase, domain 1"/>
    <property type="match status" value="1"/>
</dbReference>
<dbReference type="InterPro" id="IPR017441">
    <property type="entry name" value="Protein_kinase_ATP_BS"/>
</dbReference>
<dbReference type="PhylomeDB" id="T1IRG8"/>
<dbReference type="InterPro" id="IPR002011">
    <property type="entry name" value="Tyr_kinase_rcpt_2_CS"/>
</dbReference>
<dbReference type="Gene3D" id="2.60.40.10">
    <property type="entry name" value="Immunoglobulins"/>
    <property type="match status" value="5"/>
</dbReference>
<dbReference type="Proteomes" id="UP000014500">
    <property type="component" value="Unassembled WGS sequence"/>
</dbReference>
<dbReference type="InterPro" id="IPR011009">
    <property type="entry name" value="Kinase-like_dom_sf"/>
</dbReference>
<dbReference type="CDD" id="cd00063">
    <property type="entry name" value="FN3"/>
    <property type="match status" value="5"/>
</dbReference>
<evidence type="ECO:0000313" key="15">
    <source>
        <dbReference type="EnsemblMetazoa" id="SMAR003661-PA"/>
    </source>
</evidence>
<dbReference type="FunFam" id="1.10.510.10:FF:001927">
    <property type="entry name" value="Receptor protein-tyrosine kinase"/>
    <property type="match status" value="1"/>
</dbReference>
<accession>T1IRG8</accession>
<dbReference type="InterPro" id="IPR001245">
    <property type="entry name" value="Ser-Thr/Tyr_kinase_cat_dom"/>
</dbReference>
<dbReference type="Pfam" id="PF07714">
    <property type="entry name" value="PK_Tyr_Ser-Thr"/>
    <property type="match status" value="2"/>
</dbReference>
<dbReference type="Gene3D" id="2.120.10.30">
    <property type="entry name" value="TolB, C-terminal domain"/>
    <property type="match status" value="2"/>
</dbReference>
<feature type="domain" description="Fibronectin type-III" evidence="14">
    <location>
        <begin position="628"/>
        <end position="725"/>
    </location>
</feature>
<dbReference type="InterPro" id="IPR013783">
    <property type="entry name" value="Ig-like_fold"/>
</dbReference>
<evidence type="ECO:0000256" key="5">
    <source>
        <dbReference type="ARBA" id="ARBA00022741"/>
    </source>
</evidence>
<dbReference type="InterPro" id="IPR003961">
    <property type="entry name" value="FN3_dom"/>
</dbReference>
<evidence type="ECO:0000256" key="2">
    <source>
        <dbReference type="ARBA" id="ARBA00011902"/>
    </source>
</evidence>
<dbReference type="PANTHER" id="PTHR24416">
    <property type="entry name" value="TYROSINE-PROTEIN KINASE RECEPTOR"/>
    <property type="match status" value="1"/>
</dbReference>
<reference evidence="15" key="2">
    <citation type="submission" date="2015-02" db="UniProtKB">
        <authorList>
            <consortium name="EnsemblMetazoa"/>
        </authorList>
    </citation>
    <scope>IDENTIFICATION</scope>
</reference>
<evidence type="ECO:0000256" key="3">
    <source>
        <dbReference type="ARBA" id="ARBA00022553"/>
    </source>
</evidence>
<reference evidence="16" key="1">
    <citation type="submission" date="2011-05" db="EMBL/GenBank/DDBJ databases">
        <authorList>
            <person name="Richards S.R."/>
            <person name="Qu J."/>
            <person name="Jiang H."/>
            <person name="Jhangiani S.N."/>
            <person name="Agravi P."/>
            <person name="Goodspeed R."/>
            <person name="Gross S."/>
            <person name="Mandapat C."/>
            <person name="Jackson L."/>
            <person name="Mathew T."/>
            <person name="Pu L."/>
            <person name="Thornton R."/>
            <person name="Saada N."/>
            <person name="Wilczek-Boney K.B."/>
            <person name="Lee S."/>
            <person name="Kovar C."/>
            <person name="Wu Y."/>
            <person name="Scherer S.E."/>
            <person name="Worley K.C."/>
            <person name="Muzny D.M."/>
            <person name="Gibbs R."/>
        </authorList>
    </citation>
    <scope>NUCLEOTIDE SEQUENCE</scope>
    <source>
        <strain evidence="16">Brora</strain>
    </source>
</reference>
<dbReference type="PROSITE" id="PS50853">
    <property type="entry name" value="FN3"/>
    <property type="match status" value="5"/>
</dbReference>
<keyword evidence="7 11" id="KW-0067">ATP-binding</keyword>
<dbReference type="eggNOG" id="KOG1095">
    <property type="taxonomic scope" value="Eukaryota"/>
</dbReference>
<evidence type="ECO:0000256" key="11">
    <source>
        <dbReference type="PROSITE-ProRule" id="PRU10141"/>
    </source>
</evidence>
<dbReference type="GO" id="GO:0032006">
    <property type="term" value="P:regulation of TOR signaling"/>
    <property type="evidence" value="ECO:0007669"/>
    <property type="project" value="TreeGrafter"/>
</dbReference>
<dbReference type="GO" id="GO:0005886">
    <property type="term" value="C:plasma membrane"/>
    <property type="evidence" value="ECO:0007669"/>
    <property type="project" value="TreeGrafter"/>
</dbReference>
<evidence type="ECO:0000256" key="9">
    <source>
        <dbReference type="ARBA" id="ARBA00023180"/>
    </source>
</evidence>
<keyword evidence="8" id="KW-0829">Tyrosine-protein kinase</keyword>
<sequence>MRLQVRGGLYKVDLADLTSGPLTLTDAKLIFTEENLLSFTADFSSLQLLLPMETKNTVVAISLDGHEVTDIRQNTQQPQFRGVRSFVVHHGLLFWTTGEEVIGEEYQLAENKYYHNSYSVLTANKPFVGLNVLHPDAQPCPVPLNPVRQVEAVFDQEMAKVAWSAPKLLRGLGRGAWQKWHYELRVSDKMNNVVYHASNITSLTYTVHNLHENATYYIKVRAYSRSGKGPWSEEFRGRTLRKGDDKSFPFMLWSGRNDILKSNMIATTVEPFINRNAFQRDIAWYEDLLFLNTNSTQIFVYNMTSQQRPTRMDGISSAHSLAVDWFGMKLYWSNPYQQVISRANFDGSQQEPLPISTVARELNIDSPGSYLYWTTMYSVECARLHGGDRQVYFQAGFFAGKQVLGLTVDRDHKKVYWMVRSQEGGQLYRATMAGHTQNSIKATVQEVAILQEDIIRGPIRYLSDRLFWLHNQREALITDMTGRNIASLHGPGLSNLKTFTVIDTLQQSYPDGFTRETLNVCPGQINESSIRVQGVWQNFTLSWQPISNVNYGKVFYEIKMDSDYDRNTVITEGTEFSYRRAHLLPPYVNITIAIRAFTYWSSSRRVVKMVRSPMAAPSEPLQPRIFILHEKSSFNSTNPIISAEMRWSPPDKPNGIVLGYRILCWRLVNGVKVPVCNTTHKNPKKIGYNIRGLIPDTIYYFQFFAYTEAGYGAGSQIVEAKSSEETPIPLLLLTTDGAVEIADMDAHEEHFVAMDTAEPVDVTYLSKDEIVFWIDRKAGLMKSFINGTNRTQLATLQHTGSSIAIDWIGRFLYWSEIDETHQASSIWKLDLNYDSEPYKIVQMDGSIRTLRSNPFSNTLLWTLEDHSNPGLLMISKSDGRDPWLLFDHPRFKRALSQSRCNCPRKVDVGQALSVDIATPTEQEILWVDKLSGHIWASDFDGCHCRVVVNSSLVSNNAGLPPTSITVDKTHIYWSNASLNSIFSLEKPVSSNGLSTDDKTSVLKAELINGVHVITAIGRSLQPLPDIGCLTPMDAQKPPSLKKPQANSLTLKMDPVKFSPDCDDISHPSSYYVIYYRLTEQNGTKTCSPLTSACSVQKSYSPVTTISNLLPYRHYSVQVAAGNYYNIHHSKLTPERLYMTLEGAPSKPLNITAEVVNPEKVLVKWRPPKYLNGPLVHYYLYWESVQASGGYQKQGDQLVYPKDDDDAPLEAVLKNLSPGQTYFVSVRAYSIGMNAFNQSDKIRVTMFPQPGNVTEEEVSSTHLLLKWNIPLNNVLEKSLICKEAYSQDWTVPIQVHYFNYTTNFYSLSPLPPKTQFICKMKVSYCSIIDYCNYTWPKDDSLRFETLGDKPGEPGVPFITYLRKDSYQVSWAPASENGGKALYYTLEANVLEDEGKENTPWHKVYNGSQCKWTVTGLNLNHEYLFRVVAFNEYGYSNFSQISNPFNFSDAVPNEDDAHIVLSIIASVIAVLLLITFCIAYRVCRFRTQSKLAKQDESYHNHGSLSLELATLQELPHNGNFIHQTNILYSVGNNFMDEELAALPQIGRDQIVLTKFLGSGAFGEVFEGFSRDLTTDDNDDDRRVAIKTLRKGATDQEKTEFLKEAQLMSNFKHEHILRLLGICLDNDPNFIILELMEGGDLLSYLRGNRPTMFETSPLTVQDLISICVDVAKGCKYLEEMHFVHRFVLSYCQSSSLYDTCISHYFRDLAARNCLVSSRNPAFRVVKIGDFGLARDIYKNDYYRKEGEGLLPVRWMSPESLMDGVFTTQSDVWAFGVLLWEVMTLGQQPYPARTNLEVLHYVRAGGRLDKPDNCPDDLHQLMLLCWNYNPDNRPTFKYCLDQLQELKRKSADLPTCVHNNNYVGRSPAVVANVIDFYVHCIDNFDTYVFANCYCMLLAAVTDGFYNPGYSEETCPIVADVELTDAVNGRLLIDIGDRRSLDLSHIPSENSITATEPTVKRAFSWDAHSPRPRINETLGVGIPKYLQLVGEEFTSSPNDGYEVPISKDQMKQSTKNSDIIAQTNATNHIVPKLYPFLPDSNSTHQVTPKYLNVKTGENEMDVSGNGQNQITPNNISHLKTSWC</sequence>
<evidence type="ECO:0000256" key="1">
    <source>
        <dbReference type="ARBA" id="ARBA00004167"/>
    </source>
</evidence>
<dbReference type="OMA" id="RDYWHLQ"/>
<dbReference type="SUPFAM" id="SSF49265">
    <property type="entry name" value="Fibronectin type III"/>
    <property type="match status" value="4"/>
</dbReference>
<keyword evidence="4" id="KW-0808">Transferase</keyword>
<evidence type="ECO:0000256" key="4">
    <source>
        <dbReference type="ARBA" id="ARBA00022679"/>
    </source>
</evidence>
<evidence type="ECO:0000259" key="13">
    <source>
        <dbReference type="PROSITE" id="PS50011"/>
    </source>
</evidence>
<proteinExistence type="predicted"/>
<feature type="compositionally biased region" description="Polar residues" evidence="12">
    <location>
        <begin position="2059"/>
        <end position="2078"/>
    </location>
</feature>
<dbReference type="PROSITE" id="PS00107">
    <property type="entry name" value="PROTEIN_KINASE_ATP"/>
    <property type="match status" value="1"/>
</dbReference>
<dbReference type="PROSITE" id="PS00239">
    <property type="entry name" value="RECEPTOR_TYR_KIN_II"/>
    <property type="match status" value="1"/>
</dbReference>
<dbReference type="Pfam" id="PF00041">
    <property type="entry name" value="fn3"/>
    <property type="match status" value="4"/>
</dbReference>
<dbReference type="SUPFAM" id="SSF56112">
    <property type="entry name" value="Protein kinase-like (PK-like)"/>
    <property type="match status" value="1"/>
</dbReference>
<feature type="region of interest" description="Disordered" evidence="12">
    <location>
        <begin position="2058"/>
        <end position="2078"/>
    </location>
</feature>
<keyword evidence="6" id="KW-0418">Kinase</keyword>
<dbReference type="GO" id="GO:0005524">
    <property type="term" value="F:ATP binding"/>
    <property type="evidence" value="ECO:0007669"/>
    <property type="project" value="UniProtKB-UniRule"/>
</dbReference>
<feature type="domain" description="Protein kinase" evidence="13">
    <location>
        <begin position="1548"/>
        <end position="1842"/>
    </location>
</feature>
<dbReference type="GO" id="GO:0004714">
    <property type="term" value="F:transmembrane receptor protein tyrosine kinase activity"/>
    <property type="evidence" value="ECO:0007669"/>
    <property type="project" value="UniProtKB-EC"/>
</dbReference>
<dbReference type="STRING" id="126957.T1IRG8"/>
<dbReference type="SMART" id="SM00135">
    <property type="entry name" value="LY"/>
    <property type="match status" value="6"/>
</dbReference>
<dbReference type="SUPFAM" id="SSF63825">
    <property type="entry name" value="YWTD domain"/>
    <property type="match status" value="2"/>
</dbReference>
<evidence type="ECO:0000259" key="14">
    <source>
        <dbReference type="PROSITE" id="PS50853"/>
    </source>
</evidence>
<dbReference type="InterPro" id="IPR000719">
    <property type="entry name" value="Prot_kinase_dom"/>
</dbReference>
<evidence type="ECO:0000256" key="8">
    <source>
        <dbReference type="ARBA" id="ARBA00023137"/>
    </source>
</evidence>
<keyword evidence="16" id="KW-1185">Reference proteome</keyword>
<name>T1IRG8_STRMM</name>
<dbReference type="EC" id="2.7.10.1" evidence="2"/>
<dbReference type="EMBL" id="JH431361">
    <property type="status" value="NOT_ANNOTATED_CDS"/>
    <property type="molecule type" value="Genomic_DNA"/>
</dbReference>
<keyword evidence="5 11" id="KW-0547">Nucleotide-binding</keyword>
<dbReference type="HOGENOM" id="CLU_000798_0_0_1"/>
<comment type="subcellular location">
    <subcellularLocation>
        <location evidence="1">Membrane</location>
        <topology evidence="1">Single-pass membrane protein</topology>
    </subcellularLocation>
</comment>
<dbReference type="Gene3D" id="1.10.510.10">
    <property type="entry name" value="Transferase(Phosphotransferase) domain 1"/>
    <property type="match status" value="1"/>
</dbReference>
<evidence type="ECO:0000256" key="10">
    <source>
        <dbReference type="ARBA" id="ARBA00051243"/>
    </source>
</evidence>
<dbReference type="InterPro" id="IPR011042">
    <property type="entry name" value="6-blade_b-propeller_TolB-like"/>
</dbReference>
<dbReference type="SMART" id="SM00060">
    <property type="entry name" value="FN3"/>
    <property type="match status" value="7"/>
</dbReference>
<feature type="domain" description="Fibronectin type-III" evidence="14">
    <location>
        <begin position="1146"/>
        <end position="1249"/>
    </location>
</feature>
<dbReference type="CDD" id="cd05044">
    <property type="entry name" value="PTKc_c-ros"/>
    <property type="match status" value="1"/>
</dbReference>
<organism evidence="15 16">
    <name type="scientific">Strigamia maritima</name>
    <name type="common">European centipede</name>
    <name type="synonym">Geophilus maritimus</name>
    <dbReference type="NCBI Taxonomy" id="126957"/>
    <lineage>
        <taxon>Eukaryota</taxon>
        <taxon>Metazoa</taxon>
        <taxon>Ecdysozoa</taxon>
        <taxon>Arthropoda</taxon>
        <taxon>Myriapoda</taxon>
        <taxon>Chilopoda</taxon>
        <taxon>Pleurostigmophora</taxon>
        <taxon>Geophilomorpha</taxon>
        <taxon>Linotaeniidae</taxon>
        <taxon>Strigamia</taxon>
    </lineage>
</organism>
<evidence type="ECO:0000256" key="12">
    <source>
        <dbReference type="SAM" id="MobiDB-lite"/>
    </source>
</evidence>
<dbReference type="InterPro" id="IPR000033">
    <property type="entry name" value="LDLR_classB_rpt"/>
</dbReference>
<dbReference type="PANTHER" id="PTHR24416:SF527">
    <property type="entry name" value="PROTO-ONCOGENE TYROSINE-PROTEIN KINASE ROS"/>
    <property type="match status" value="1"/>
</dbReference>
<keyword evidence="3" id="KW-0597">Phosphoprotein</keyword>
<feature type="binding site" evidence="11">
    <location>
        <position position="1584"/>
    </location>
    <ligand>
        <name>ATP</name>
        <dbReference type="ChEBI" id="CHEBI:30616"/>
    </ligand>
</feature>
<evidence type="ECO:0000256" key="6">
    <source>
        <dbReference type="ARBA" id="ARBA00022777"/>
    </source>
</evidence>
<dbReference type="PRINTS" id="PR00109">
    <property type="entry name" value="TYRKINASE"/>
</dbReference>
<evidence type="ECO:0000313" key="16">
    <source>
        <dbReference type="Proteomes" id="UP000014500"/>
    </source>
</evidence>
<evidence type="ECO:0000256" key="7">
    <source>
        <dbReference type="ARBA" id="ARBA00022840"/>
    </source>
</evidence>
<dbReference type="EnsemblMetazoa" id="SMAR003661-RA">
    <property type="protein sequence ID" value="SMAR003661-PA"/>
    <property type="gene ID" value="SMAR003661"/>
</dbReference>
<protein>
    <recommendedName>
        <fullName evidence="2">receptor protein-tyrosine kinase</fullName>
        <ecNumber evidence="2">2.7.10.1</ecNumber>
    </recommendedName>
</protein>